<dbReference type="EMBL" id="JAGMUV010000002">
    <property type="protein sequence ID" value="KAH7169964.1"/>
    <property type="molecule type" value="Genomic_DNA"/>
</dbReference>
<dbReference type="SUPFAM" id="SSF57701">
    <property type="entry name" value="Zn2/Cys6 DNA-binding domain"/>
    <property type="match status" value="1"/>
</dbReference>
<keyword evidence="5" id="KW-1185">Reference proteome</keyword>
<comment type="caution">
    <text evidence="4">The sequence shown here is derived from an EMBL/GenBank/DDBJ whole genome shotgun (WGS) entry which is preliminary data.</text>
</comment>
<accession>A0A9P9FP24</accession>
<evidence type="ECO:0000256" key="1">
    <source>
        <dbReference type="ARBA" id="ARBA00023242"/>
    </source>
</evidence>
<dbReference type="PROSITE" id="PS00463">
    <property type="entry name" value="ZN2_CY6_FUNGAL_1"/>
    <property type="match status" value="1"/>
</dbReference>
<feature type="domain" description="Zn(2)-C6 fungal-type" evidence="3">
    <location>
        <begin position="12"/>
        <end position="41"/>
    </location>
</feature>
<evidence type="ECO:0000313" key="4">
    <source>
        <dbReference type="EMBL" id="KAH7169964.1"/>
    </source>
</evidence>
<dbReference type="SMART" id="SM00066">
    <property type="entry name" value="GAL4"/>
    <property type="match status" value="1"/>
</dbReference>
<evidence type="ECO:0000259" key="3">
    <source>
        <dbReference type="PROSITE" id="PS50048"/>
    </source>
</evidence>
<reference evidence="4" key="1">
    <citation type="journal article" date="2021" name="Nat. Commun.">
        <title>Genetic determinants of endophytism in the Arabidopsis root mycobiome.</title>
        <authorList>
            <person name="Mesny F."/>
            <person name="Miyauchi S."/>
            <person name="Thiergart T."/>
            <person name="Pickel B."/>
            <person name="Atanasova L."/>
            <person name="Karlsson M."/>
            <person name="Huettel B."/>
            <person name="Barry K.W."/>
            <person name="Haridas S."/>
            <person name="Chen C."/>
            <person name="Bauer D."/>
            <person name="Andreopoulos W."/>
            <person name="Pangilinan J."/>
            <person name="LaButti K."/>
            <person name="Riley R."/>
            <person name="Lipzen A."/>
            <person name="Clum A."/>
            <person name="Drula E."/>
            <person name="Henrissat B."/>
            <person name="Kohler A."/>
            <person name="Grigoriev I.V."/>
            <person name="Martin F.M."/>
            <person name="Hacquard S."/>
        </authorList>
    </citation>
    <scope>NUCLEOTIDE SEQUENCE</scope>
    <source>
        <strain evidence="4">MPI-CAGE-AT-0147</strain>
    </source>
</reference>
<dbReference type="InterPro" id="IPR021858">
    <property type="entry name" value="Fun_TF"/>
</dbReference>
<dbReference type="Gene3D" id="4.10.240.10">
    <property type="entry name" value="Zn(2)-C6 fungal-type DNA-binding domain"/>
    <property type="match status" value="1"/>
</dbReference>
<dbReference type="GO" id="GO:0001228">
    <property type="term" value="F:DNA-binding transcription activator activity, RNA polymerase II-specific"/>
    <property type="evidence" value="ECO:0007669"/>
    <property type="project" value="TreeGrafter"/>
</dbReference>
<evidence type="ECO:0000256" key="2">
    <source>
        <dbReference type="SAM" id="MobiDB-lite"/>
    </source>
</evidence>
<dbReference type="PROSITE" id="PS50048">
    <property type="entry name" value="ZN2_CY6_FUNGAL_2"/>
    <property type="match status" value="1"/>
</dbReference>
<proteinExistence type="predicted"/>
<name>A0A9P9FP24_9HYPO</name>
<dbReference type="CDD" id="cd00067">
    <property type="entry name" value="GAL4"/>
    <property type="match status" value="1"/>
</dbReference>
<dbReference type="GO" id="GO:0008270">
    <property type="term" value="F:zinc ion binding"/>
    <property type="evidence" value="ECO:0007669"/>
    <property type="project" value="InterPro"/>
</dbReference>
<dbReference type="InterPro" id="IPR001138">
    <property type="entry name" value="Zn2Cys6_DnaBD"/>
</dbReference>
<dbReference type="Pfam" id="PF00172">
    <property type="entry name" value="Zn_clus"/>
    <property type="match status" value="1"/>
</dbReference>
<dbReference type="InterPro" id="IPR036864">
    <property type="entry name" value="Zn2-C6_fun-type_DNA-bd_sf"/>
</dbReference>
<feature type="region of interest" description="Disordered" evidence="2">
    <location>
        <begin position="43"/>
        <end position="76"/>
    </location>
</feature>
<evidence type="ECO:0000313" key="5">
    <source>
        <dbReference type="Proteomes" id="UP000738349"/>
    </source>
</evidence>
<dbReference type="Proteomes" id="UP000738349">
    <property type="component" value="Unassembled WGS sequence"/>
</dbReference>
<dbReference type="PANTHER" id="PTHR47784:SF5">
    <property type="entry name" value="STEROL UPTAKE CONTROL PROTEIN 2"/>
    <property type="match status" value="1"/>
</dbReference>
<organism evidence="4 5">
    <name type="scientific">Dactylonectria macrodidyma</name>
    <dbReference type="NCBI Taxonomy" id="307937"/>
    <lineage>
        <taxon>Eukaryota</taxon>
        <taxon>Fungi</taxon>
        <taxon>Dikarya</taxon>
        <taxon>Ascomycota</taxon>
        <taxon>Pezizomycotina</taxon>
        <taxon>Sordariomycetes</taxon>
        <taxon>Hypocreomycetidae</taxon>
        <taxon>Hypocreales</taxon>
        <taxon>Nectriaceae</taxon>
        <taxon>Dactylonectria</taxon>
    </lineage>
</organism>
<dbReference type="PANTHER" id="PTHR47784">
    <property type="entry name" value="STEROL UPTAKE CONTROL PROTEIN 2"/>
    <property type="match status" value="1"/>
</dbReference>
<dbReference type="AlphaFoldDB" id="A0A9P9FP24"/>
<protein>
    <recommendedName>
        <fullName evidence="3">Zn(2)-C6 fungal-type domain-containing protein</fullName>
    </recommendedName>
</protein>
<dbReference type="Pfam" id="PF11951">
    <property type="entry name" value="Fungal_trans_2"/>
    <property type="match status" value="1"/>
</dbReference>
<dbReference type="OrthoDB" id="3546279at2759"/>
<keyword evidence="1" id="KW-0539">Nucleus</keyword>
<dbReference type="InterPro" id="IPR053157">
    <property type="entry name" value="Sterol_Uptake_Regulator"/>
</dbReference>
<gene>
    <name evidence="4" type="ORF">EDB81DRAFT_774161</name>
</gene>
<sequence length="414" mass="46371">MPRLGYSKSRTGCDSCKRRRVKCDENRPCKACVRHGVECSLMSSSPPDLQVTEKRPKSRTISQAASRRRQSKAKPSLQIEPAWIADPVICTTINPQINPQTNPQPNHSRLPTGALWTGDLKLMHHYTAITSLTLPRADEVSRIWQTTIAQLSFQHEPLLHQVLAISAYHLAYLNPAERIEYSMLASKHQNDASQALRHALHGLSDATCHATFAAASLVLISSFASRAIHHYEGHSPTVDDMLDIFRLTRGMHTVLTTFEGVIQNGCLGDLLKLSTKPSRNFSMERLCDKISEVQEYLKQEHVEENTANVVNMEAHRLIKGIHGAVQTAQVPQLRVVMTWPFTVADEFLWLLGEKSPPALALLAYYCLLVHESVPHAWYTIGWGDGVLGQIAAQLTGKWLEIIQWPLQRVAGEYT</sequence>